<dbReference type="AlphaFoldDB" id="A0A1G7EMN2"/>
<dbReference type="STRING" id="168276.SAMN05444580_12525"/>
<dbReference type="RefSeq" id="WP_217635636.1">
    <property type="nucleotide sequence ID" value="NZ_FNAB01000025.1"/>
</dbReference>
<reference evidence="1 2" key="1">
    <citation type="submission" date="2016-10" db="EMBL/GenBank/DDBJ databases">
        <authorList>
            <person name="de Groot N.N."/>
        </authorList>
    </citation>
    <scope>NUCLEOTIDE SEQUENCE [LARGE SCALE GENOMIC DNA]</scope>
    <source>
        <strain evidence="1 2">JCM 11308</strain>
    </source>
</reference>
<accession>A0A1G7EMN2</accession>
<dbReference type="EMBL" id="FNAB01000025">
    <property type="protein sequence ID" value="SDE64911.1"/>
    <property type="molecule type" value="Genomic_DNA"/>
</dbReference>
<organism evidence="1 2">
    <name type="scientific">Rhodococcus tukisamuensis</name>
    <dbReference type="NCBI Taxonomy" id="168276"/>
    <lineage>
        <taxon>Bacteria</taxon>
        <taxon>Bacillati</taxon>
        <taxon>Actinomycetota</taxon>
        <taxon>Actinomycetes</taxon>
        <taxon>Mycobacteriales</taxon>
        <taxon>Nocardiaceae</taxon>
        <taxon>Rhodococcus</taxon>
    </lineage>
</organism>
<evidence type="ECO:0000313" key="1">
    <source>
        <dbReference type="EMBL" id="SDE64911.1"/>
    </source>
</evidence>
<gene>
    <name evidence="1" type="ORF">SAMN05444580_12525</name>
</gene>
<sequence>MKVLLVAAAIVTVLFGLTKLRSQRRGEDVWHEVTSR</sequence>
<evidence type="ECO:0000313" key="2">
    <source>
        <dbReference type="Proteomes" id="UP000199417"/>
    </source>
</evidence>
<keyword evidence="2" id="KW-1185">Reference proteome</keyword>
<dbReference type="Proteomes" id="UP000199417">
    <property type="component" value="Unassembled WGS sequence"/>
</dbReference>
<proteinExistence type="predicted"/>
<dbReference type="NCBIfam" id="NF038356">
    <property type="entry name" value="actino_DLW39"/>
    <property type="match status" value="1"/>
</dbReference>
<dbReference type="InterPro" id="IPR047990">
    <property type="entry name" value="DLW39-like"/>
</dbReference>
<protein>
    <submittedName>
        <fullName evidence="1">Uncharacterized protein</fullName>
    </submittedName>
</protein>
<name>A0A1G7EMN2_9NOCA</name>